<organism evidence="1 2">
    <name type="scientific">Verticillium longisporum</name>
    <name type="common">Verticillium dahliae var. longisporum</name>
    <dbReference type="NCBI Taxonomy" id="100787"/>
    <lineage>
        <taxon>Eukaryota</taxon>
        <taxon>Fungi</taxon>
        <taxon>Dikarya</taxon>
        <taxon>Ascomycota</taxon>
        <taxon>Pezizomycotina</taxon>
        <taxon>Sordariomycetes</taxon>
        <taxon>Hypocreomycetidae</taxon>
        <taxon>Glomerellales</taxon>
        <taxon>Plectosphaerellaceae</taxon>
        <taxon>Verticillium</taxon>
    </lineage>
</organism>
<dbReference type="EMBL" id="CVQI01036855">
    <property type="protein sequence ID" value="CRK47717.1"/>
    <property type="molecule type" value="Genomic_DNA"/>
</dbReference>
<accession>A0A0G4NML7</accession>
<proteinExistence type="predicted"/>
<evidence type="ECO:0000313" key="1">
    <source>
        <dbReference type="EMBL" id="CRK47717.1"/>
    </source>
</evidence>
<feature type="non-terminal residue" evidence="1">
    <location>
        <position position="68"/>
    </location>
</feature>
<dbReference type="AlphaFoldDB" id="A0A0G4NML7"/>
<reference evidence="2" key="1">
    <citation type="submission" date="2015-05" db="EMBL/GenBank/DDBJ databases">
        <authorList>
            <person name="Fogelqvist Johan"/>
        </authorList>
    </citation>
    <scope>NUCLEOTIDE SEQUENCE [LARGE SCALE GENOMIC DNA]</scope>
</reference>
<evidence type="ECO:0000313" key="2">
    <source>
        <dbReference type="Proteomes" id="UP000045706"/>
    </source>
</evidence>
<protein>
    <submittedName>
        <fullName evidence="1">Uncharacterized protein</fullName>
    </submittedName>
</protein>
<gene>
    <name evidence="1" type="ORF">BN1723_020363</name>
</gene>
<sequence length="68" mass="8046">MEARTRRRAGGMWPRDLVVAQKRRWRTCSITCAMEKFTSLKTPMMARSSRRTSRLEACSCLWRVHTRS</sequence>
<dbReference type="Proteomes" id="UP000045706">
    <property type="component" value="Unassembled WGS sequence"/>
</dbReference>
<name>A0A0G4NML7_VERLO</name>